<evidence type="ECO:0000313" key="4">
    <source>
        <dbReference type="Proteomes" id="UP000320513"/>
    </source>
</evidence>
<dbReference type="Gene3D" id="3.90.280.10">
    <property type="entry name" value="PEBP-like"/>
    <property type="match status" value="1"/>
</dbReference>
<dbReference type="InterPro" id="IPR005247">
    <property type="entry name" value="YbhB_YbcL/LppC-like"/>
</dbReference>
<accession>A0A557XKF2</accession>
<dbReference type="SUPFAM" id="SSF49777">
    <property type="entry name" value="PEBP-like"/>
    <property type="match status" value="1"/>
</dbReference>
<dbReference type="PANTHER" id="PTHR30289">
    <property type="entry name" value="UNCHARACTERIZED PROTEIN YBCL-RELATED"/>
    <property type="match status" value="1"/>
</dbReference>
<sequence>MRPQSRVMSEDARGKPSVSPSRLDRGVEILPTNPLGVALRNRRAGQHALLWARPGLNAPENFTLTSPAFEHGAPIPDKHRGRLFGANISPALHWTQPPPGTVELALVVQDPDVPVGKPATHALTVGVDPSLRGIPENGLANPSPIPGIRHGKGALGRRGWAGPLPMRSHGPHIYVFQLFALDQPCGLAAGFTVEQAAAVIAGHALGRARLDGTHEIR</sequence>
<comment type="caution">
    <text evidence="3">The sequence shown here is derived from an EMBL/GenBank/DDBJ whole genome shotgun (WGS) entry which is preliminary data.</text>
</comment>
<dbReference type="EMBL" id="VMQU01000084">
    <property type="protein sequence ID" value="TVS86262.1"/>
    <property type="molecule type" value="Genomic_DNA"/>
</dbReference>
<organism evidence="3 4">
    <name type="scientific">Mycobacterium helveticum</name>
    <dbReference type="NCBI Taxonomy" id="2592811"/>
    <lineage>
        <taxon>Bacteria</taxon>
        <taxon>Bacillati</taxon>
        <taxon>Actinomycetota</taxon>
        <taxon>Actinomycetes</taxon>
        <taxon>Mycobacteriales</taxon>
        <taxon>Mycobacteriaceae</taxon>
        <taxon>Mycobacterium</taxon>
    </lineage>
</organism>
<comment type="similarity">
    <text evidence="1">Belongs to the UPF0098 family.</text>
</comment>
<dbReference type="CDD" id="cd00865">
    <property type="entry name" value="PEBP_bact_arch"/>
    <property type="match status" value="1"/>
</dbReference>
<reference evidence="3 4" key="1">
    <citation type="submission" date="2019-07" db="EMBL/GenBank/DDBJ databases">
        <title>New Mycobacterium species.</title>
        <authorList>
            <person name="Tortoli E."/>
            <person name="Ghielmetti G."/>
            <person name="Friedel U."/>
            <person name="Trovato A."/>
        </authorList>
    </citation>
    <scope>NUCLEOTIDE SEQUENCE [LARGE SCALE GENOMIC DNA]</scope>
    <source>
        <strain evidence="3 4">16-83</strain>
    </source>
</reference>
<feature type="region of interest" description="Disordered" evidence="2">
    <location>
        <begin position="1"/>
        <end position="24"/>
    </location>
</feature>
<dbReference type="OrthoDB" id="9797506at2"/>
<dbReference type="PANTHER" id="PTHR30289:SF1">
    <property type="entry name" value="PEBP (PHOSPHATIDYLETHANOLAMINE-BINDING PROTEIN) FAMILY PROTEIN"/>
    <property type="match status" value="1"/>
</dbReference>
<evidence type="ECO:0000256" key="2">
    <source>
        <dbReference type="SAM" id="MobiDB-lite"/>
    </source>
</evidence>
<dbReference type="Pfam" id="PF01161">
    <property type="entry name" value="PBP"/>
    <property type="match status" value="1"/>
</dbReference>
<keyword evidence="4" id="KW-1185">Reference proteome</keyword>
<gene>
    <name evidence="3" type="ORF">FPZ47_18305</name>
</gene>
<evidence type="ECO:0000313" key="3">
    <source>
        <dbReference type="EMBL" id="TVS86262.1"/>
    </source>
</evidence>
<evidence type="ECO:0000256" key="1">
    <source>
        <dbReference type="ARBA" id="ARBA00007120"/>
    </source>
</evidence>
<name>A0A557XKF2_9MYCO</name>
<dbReference type="InterPro" id="IPR036610">
    <property type="entry name" value="PEBP-like_sf"/>
</dbReference>
<protein>
    <submittedName>
        <fullName evidence="3">YbhB/YbcL family Raf kinase inhibitor-like protein</fullName>
    </submittedName>
</protein>
<proteinExistence type="inferred from homology"/>
<dbReference type="Proteomes" id="UP000320513">
    <property type="component" value="Unassembled WGS sequence"/>
</dbReference>
<dbReference type="AlphaFoldDB" id="A0A557XKF2"/>
<dbReference type="InterPro" id="IPR008914">
    <property type="entry name" value="PEBP"/>
</dbReference>